<reference evidence="2" key="1">
    <citation type="submission" date="2017-04" db="EMBL/GenBank/DDBJ databases">
        <authorList>
            <person name="Varghese N."/>
            <person name="Submissions S."/>
        </authorList>
    </citation>
    <scope>NUCLEOTIDE SEQUENCE [LARGE SCALE GENOMIC DNA]</scope>
    <source>
        <strain evidence="2">DSM 9293</strain>
    </source>
</reference>
<organism evidence="1 2">
    <name type="scientific">Sulfobacillus thermosulfidooxidans (strain DSM 9293 / VKM B-1269 / AT-1)</name>
    <dbReference type="NCBI Taxonomy" id="929705"/>
    <lineage>
        <taxon>Bacteria</taxon>
        <taxon>Bacillati</taxon>
        <taxon>Bacillota</taxon>
        <taxon>Clostridia</taxon>
        <taxon>Eubacteriales</taxon>
        <taxon>Clostridiales Family XVII. Incertae Sedis</taxon>
        <taxon>Sulfobacillus</taxon>
    </lineage>
</organism>
<evidence type="ECO:0000313" key="1">
    <source>
        <dbReference type="EMBL" id="SMC03110.1"/>
    </source>
</evidence>
<dbReference type="RefSeq" id="WP_084660929.1">
    <property type="nucleotide sequence ID" value="NZ_FWWY01000001.1"/>
</dbReference>
<dbReference type="AlphaFoldDB" id="A0A1W1WAP5"/>
<sequence length="349" mass="39842">MMSWIRKRPWIIALLIVMGVLGIFVRQHLYRRQIWHFTSHPVTVWSEPFGHRADSLALAKGLDGQIYGPLAFVIWHNHPIIADSYQHRIIISTHPWHIIATPELLVEDLVYMGKSLYFVDNHTLAVYRIEQGKPVKIIQFHPSPGQSEAIWHMAGDGQHLLLEGVKLGQGQYETWLRQYKPNGQLVQTLNVAKTRWNNPFEVSSHYPIGVVVRSFVVAPNRQLVIEVAGDNPYERLIQLYNVRNQLIRQTQFISPEAIVHSQLLGVNKMGWIYLGINLTEPGKALVEILTPKGRTMVMKVRSVPVGSVVYGAVEPSGSLYLLQSTAKEYCIVKWALVPSERWTWNGQVI</sequence>
<dbReference type="InterPro" id="IPR011044">
    <property type="entry name" value="Quino_amine_DH_bsu"/>
</dbReference>
<dbReference type="SUPFAM" id="SSF50969">
    <property type="entry name" value="YVTN repeat-like/Quinoprotein amine dehydrogenase"/>
    <property type="match status" value="1"/>
</dbReference>
<dbReference type="OrthoDB" id="2081277at2"/>
<gene>
    <name evidence="1" type="ORF">SAMN00768000_0912</name>
</gene>
<proteinExistence type="predicted"/>
<evidence type="ECO:0000313" key="2">
    <source>
        <dbReference type="Proteomes" id="UP000192660"/>
    </source>
</evidence>
<dbReference type="EMBL" id="FWWY01000001">
    <property type="protein sequence ID" value="SMC03110.1"/>
    <property type="molecule type" value="Genomic_DNA"/>
</dbReference>
<keyword evidence="2" id="KW-1185">Reference proteome</keyword>
<accession>A0A1W1WAP5</accession>
<protein>
    <submittedName>
        <fullName evidence="1">Uncharacterized protein</fullName>
    </submittedName>
</protein>
<dbReference type="STRING" id="28034.BFX07_09325"/>
<name>A0A1W1WAP5_SULTA</name>
<dbReference type="Proteomes" id="UP000192660">
    <property type="component" value="Unassembled WGS sequence"/>
</dbReference>